<dbReference type="Proteomes" id="UP000092666">
    <property type="component" value="Unassembled WGS sequence"/>
</dbReference>
<evidence type="ECO:0000313" key="1">
    <source>
        <dbReference type="EMBL" id="OCF38077.1"/>
    </source>
</evidence>
<sequence>MSGSSTDRAPVKPIKFEPNHIYLQVSFNPSSSSSNPVPPTNIVHSSLSAKYLGPVGELKGEGIYQVVQADDGSAVRRDALTWSEKEKEVVAAVKKSEGVKGVKVMPELKQRAKRDEF</sequence>
<keyword evidence="2" id="KW-1185">Reference proteome</keyword>
<dbReference type="AlphaFoldDB" id="A0A1B9H478"/>
<protein>
    <submittedName>
        <fullName evidence="1">Uncharacterized protein</fullName>
    </submittedName>
</protein>
<gene>
    <name evidence="1" type="ORF">I316_00301</name>
</gene>
<name>A0A1B9H478_9TREE</name>
<reference evidence="1 2" key="1">
    <citation type="submission" date="2013-07" db="EMBL/GenBank/DDBJ databases">
        <title>The Genome Sequence of Cryptococcus heveanensis BCC8398.</title>
        <authorList>
            <consortium name="The Broad Institute Genome Sequencing Platform"/>
            <person name="Cuomo C."/>
            <person name="Litvintseva A."/>
            <person name="Chen Y."/>
            <person name="Heitman J."/>
            <person name="Sun S."/>
            <person name="Springer D."/>
            <person name="Dromer F."/>
            <person name="Young S.K."/>
            <person name="Zeng Q."/>
            <person name="Gargeya S."/>
            <person name="Fitzgerald M."/>
            <person name="Abouelleil A."/>
            <person name="Alvarado L."/>
            <person name="Berlin A.M."/>
            <person name="Chapman S.B."/>
            <person name="Dewar J."/>
            <person name="Goldberg J."/>
            <person name="Griggs A."/>
            <person name="Gujja S."/>
            <person name="Hansen M."/>
            <person name="Howarth C."/>
            <person name="Imamovic A."/>
            <person name="Larimer J."/>
            <person name="McCowan C."/>
            <person name="Murphy C."/>
            <person name="Pearson M."/>
            <person name="Priest M."/>
            <person name="Roberts A."/>
            <person name="Saif S."/>
            <person name="Shea T."/>
            <person name="Sykes S."/>
            <person name="Wortman J."/>
            <person name="Nusbaum C."/>
            <person name="Birren B."/>
        </authorList>
    </citation>
    <scope>NUCLEOTIDE SEQUENCE [LARGE SCALE GENOMIC DNA]</scope>
    <source>
        <strain evidence="1 2">BCC8398</strain>
    </source>
</reference>
<reference evidence="2" key="2">
    <citation type="submission" date="2013-12" db="EMBL/GenBank/DDBJ databases">
        <title>Evolution of pathogenesis and genome organization in the Tremellales.</title>
        <authorList>
            <person name="Cuomo C."/>
            <person name="Litvintseva A."/>
            <person name="Heitman J."/>
            <person name="Chen Y."/>
            <person name="Sun S."/>
            <person name="Springer D."/>
            <person name="Dromer F."/>
            <person name="Young S."/>
            <person name="Zeng Q."/>
            <person name="Chapman S."/>
            <person name="Gujja S."/>
            <person name="Saif S."/>
            <person name="Birren B."/>
        </authorList>
    </citation>
    <scope>NUCLEOTIDE SEQUENCE [LARGE SCALE GENOMIC DNA]</scope>
    <source>
        <strain evidence="2">BCC8398</strain>
    </source>
</reference>
<evidence type="ECO:0000313" key="2">
    <source>
        <dbReference type="Proteomes" id="UP000092666"/>
    </source>
</evidence>
<dbReference type="OrthoDB" id="2585179at2759"/>
<proteinExistence type="predicted"/>
<dbReference type="InterPro" id="IPR021734">
    <property type="entry name" value="DUF3303"/>
</dbReference>
<dbReference type="EMBL" id="KI669492">
    <property type="protein sequence ID" value="OCF38077.1"/>
    <property type="molecule type" value="Genomic_DNA"/>
</dbReference>
<accession>A0A1B9H478</accession>
<dbReference type="Pfam" id="PF11746">
    <property type="entry name" value="DUF3303"/>
    <property type="match status" value="1"/>
</dbReference>
<organism evidence="1 2">
    <name type="scientific">Kwoniella heveanensis BCC8398</name>
    <dbReference type="NCBI Taxonomy" id="1296120"/>
    <lineage>
        <taxon>Eukaryota</taxon>
        <taxon>Fungi</taxon>
        <taxon>Dikarya</taxon>
        <taxon>Basidiomycota</taxon>
        <taxon>Agaricomycotina</taxon>
        <taxon>Tremellomycetes</taxon>
        <taxon>Tremellales</taxon>
        <taxon>Cryptococcaceae</taxon>
        <taxon>Kwoniella</taxon>
    </lineage>
</organism>